<dbReference type="Proteomes" id="UP000243605">
    <property type="component" value="Unassembled WGS sequence"/>
</dbReference>
<evidence type="ECO:0000259" key="5">
    <source>
        <dbReference type="Pfam" id="PF04198"/>
    </source>
</evidence>
<dbReference type="Pfam" id="PF21715">
    <property type="entry name" value="CggR_N"/>
    <property type="match status" value="1"/>
</dbReference>
<dbReference type="EMBL" id="FOIT01000003">
    <property type="protein sequence ID" value="SEW00855.1"/>
    <property type="molecule type" value="Genomic_DNA"/>
</dbReference>
<dbReference type="Gene3D" id="1.10.10.10">
    <property type="entry name" value="Winged helix-like DNA-binding domain superfamily/Winged helix DNA-binding domain"/>
    <property type="match status" value="1"/>
</dbReference>
<evidence type="ECO:0000256" key="3">
    <source>
        <dbReference type="ARBA" id="ARBA00023125"/>
    </source>
</evidence>
<dbReference type="PANTHER" id="PTHR34294:SF5">
    <property type="entry name" value="CENTRAL GLYCOLYTIC GENES REGULATOR"/>
    <property type="match status" value="1"/>
</dbReference>
<dbReference type="InterPro" id="IPR051054">
    <property type="entry name" value="SorC_transcr_regulators"/>
</dbReference>
<keyword evidence="3" id="KW-0238">DNA-binding</keyword>
<dbReference type="InterPro" id="IPR037171">
    <property type="entry name" value="NagB/RpiA_transferase-like"/>
</dbReference>
<keyword evidence="8" id="KW-1185">Reference proteome</keyword>
<dbReference type="OrthoDB" id="9793820at2"/>
<evidence type="ECO:0000313" key="8">
    <source>
        <dbReference type="Proteomes" id="UP000243605"/>
    </source>
</evidence>
<evidence type="ECO:0000256" key="1">
    <source>
        <dbReference type="ARBA" id="ARBA00010466"/>
    </source>
</evidence>
<comment type="similarity">
    <text evidence="1">Belongs to the SorC transcriptional regulatory family.</text>
</comment>
<dbReference type="RefSeq" id="WP_091474809.1">
    <property type="nucleotide sequence ID" value="NZ_FOIT01000003.1"/>
</dbReference>
<dbReference type="Gene3D" id="3.40.50.1360">
    <property type="match status" value="1"/>
</dbReference>
<name>A0A662Z329_9STAP</name>
<organism evidence="7 8">
    <name type="scientific">Aliicoccus persicus</name>
    <dbReference type="NCBI Taxonomy" id="930138"/>
    <lineage>
        <taxon>Bacteria</taxon>
        <taxon>Bacillati</taxon>
        <taxon>Bacillota</taxon>
        <taxon>Bacilli</taxon>
        <taxon>Bacillales</taxon>
        <taxon>Staphylococcaceae</taxon>
        <taxon>Aliicoccus</taxon>
    </lineage>
</organism>
<evidence type="ECO:0000256" key="2">
    <source>
        <dbReference type="ARBA" id="ARBA00023015"/>
    </source>
</evidence>
<dbReference type="InterPro" id="IPR007324">
    <property type="entry name" value="Sugar-bd_dom_put"/>
</dbReference>
<sequence>MKYEHLKLLNRVAPDLITQLNRRYLILKEVKAHAPIGRRALSEKTGVTERLIRKEIDYLQSIDLVKVEQKGITLTHENSHLTEQLETFLAPLSENEILGRQLRSIYNIAGFYVISGDADANQSTKDGLAKVTAELLSRVLTDGAIVSVTGGSTMASLSDYLKPAVKDLLFVPARGGLGESNHFQANSIASALGEATGGMHRLLHAPDYLSKSTLESLMHEPDVKEIIQLNQQSDFVIHGIGEPFTMASRRHSPEGEVEILKRNKAVTEAFGFYFDEHGNVVHRIKTVGIQMEDLAQKKQVFAVAGGTSKQEAIETYLKIAPKNTVLITDEAVGEYLMKNRRP</sequence>
<keyword evidence="2" id="KW-0805">Transcription regulation</keyword>
<gene>
    <name evidence="7" type="ORF">SAMN05192557_1193</name>
</gene>
<dbReference type="SUPFAM" id="SSF100950">
    <property type="entry name" value="NagB/RpiA/CoA transferase-like"/>
    <property type="match status" value="1"/>
</dbReference>
<dbReference type="PANTHER" id="PTHR34294">
    <property type="entry name" value="TRANSCRIPTIONAL REGULATOR-RELATED"/>
    <property type="match status" value="1"/>
</dbReference>
<proteinExistence type="inferred from homology"/>
<feature type="domain" description="Sugar-binding" evidence="5">
    <location>
        <begin position="98"/>
        <end position="337"/>
    </location>
</feature>
<dbReference type="AlphaFoldDB" id="A0A662Z329"/>
<protein>
    <submittedName>
        <fullName evidence="7">Central glycolytic genes regulator</fullName>
    </submittedName>
</protein>
<evidence type="ECO:0000259" key="6">
    <source>
        <dbReference type="Pfam" id="PF21715"/>
    </source>
</evidence>
<evidence type="ECO:0000256" key="4">
    <source>
        <dbReference type="ARBA" id="ARBA00023163"/>
    </source>
</evidence>
<dbReference type="SUPFAM" id="SSF46785">
    <property type="entry name" value="Winged helix' DNA-binding domain"/>
    <property type="match status" value="1"/>
</dbReference>
<feature type="domain" description="CggR N-terminal DNA binding" evidence="6">
    <location>
        <begin position="20"/>
        <end position="88"/>
    </location>
</feature>
<dbReference type="InterPro" id="IPR036388">
    <property type="entry name" value="WH-like_DNA-bd_sf"/>
</dbReference>
<dbReference type="InterPro" id="IPR048715">
    <property type="entry name" value="CggR_N"/>
</dbReference>
<dbReference type="InterPro" id="IPR036390">
    <property type="entry name" value="WH_DNA-bd_sf"/>
</dbReference>
<dbReference type="GO" id="GO:0003677">
    <property type="term" value="F:DNA binding"/>
    <property type="evidence" value="ECO:0007669"/>
    <property type="project" value="UniProtKB-KW"/>
</dbReference>
<evidence type="ECO:0000313" key="7">
    <source>
        <dbReference type="EMBL" id="SEW00855.1"/>
    </source>
</evidence>
<reference evidence="7 8" key="1">
    <citation type="submission" date="2016-10" db="EMBL/GenBank/DDBJ databases">
        <authorList>
            <person name="Varghese N."/>
            <person name="Submissions S."/>
        </authorList>
    </citation>
    <scope>NUCLEOTIDE SEQUENCE [LARGE SCALE GENOMIC DNA]</scope>
    <source>
        <strain evidence="7 8">IBRC-M10081</strain>
    </source>
</reference>
<dbReference type="GO" id="GO:0030246">
    <property type="term" value="F:carbohydrate binding"/>
    <property type="evidence" value="ECO:0007669"/>
    <property type="project" value="InterPro"/>
</dbReference>
<keyword evidence="4" id="KW-0804">Transcription</keyword>
<accession>A0A662Z329</accession>
<dbReference type="Pfam" id="PF04198">
    <property type="entry name" value="Sugar-bind"/>
    <property type="match status" value="1"/>
</dbReference>